<organism evidence="1">
    <name type="scientific">Anguilla anguilla</name>
    <name type="common">European freshwater eel</name>
    <name type="synonym">Muraena anguilla</name>
    <dbReference type="NCBI Taxonomy" id="7936"/>
    <lineage>
        <taxon>Eukaryota</taxon>
        <taxon>Metazoa</taxon>
        <taxon>Chordata</taxon>
        <taxon>Craniata</taxon>
        <taxon>Vertebrata</taxon>
        <taxon>Euteleostomi</taxon>
        <taxon>Actinopterygii</taxon>
        <taxon>Neopterygii</taxon>
        <taxon>Teleostei</taxon>
        <taxon>Anguilliformes</taxon>
        <taxon>Anguillidae</taxon>
        <taxon>Anguilla</taxon>
    </lineage>
</organism>
<evidence type="ECO:0000313" key="1">
    <source>
        <dbReference type="EMBL" id="JAH79840.1"/>
    </source>
</evidence>
<protein>
    <submittedName>
        <fullName evidence="1">Uncharacterized protein</fullName>
    </submittedName>
</protein>
<dbReference type="EMBL" id="GBXM01028737">
    <property type="protein sequence ID" value="JAH79840.1"/>
    <property type="molecule type" value="Transcribed_RNA"/>
</dbReference>
<name>A0A0E9VR60_ANGAN</name>
<sequence length="26" mass="2806">METFWSGVRLPTITVTRGNAIGSTNP</sequence>
<accession>A0A0E9VR60</accession>
<dbReference type="AlphaFoldDB" id="A0A0E9VR60"/>
<proteinExistence type="predicted"/>
<reference evidence="1" key="2">
    <citation type="journal article" date="2015" name="Fish Shellfish Immunol.">
        <title>Early steps in the European eel (Anguilla anguilla)-Vibrio vulnificus interaction in the gills: Role of the RtxA13 toxin.</title>
        <authorList>
            <person name="Callol A."/>
            <person name="Pajuelo D."/>
            <person name="Ebbesson L."/>
            <person name="Teles M."/>
            <person name="MacKenzie S."/>
            <person name="Amaro C."/>
        </authorList>
    </citation>
    <scope>NUCLEOTIDE SEQUENCE</scope>
</reference>
<reference evidence="1" key="1">
    <citation type="submission" date="2014-11" db="EMBL/GenBank/DDBJ databases">
        <authorList>
            <person name="Amaro Gonzalez C."/>
        </authorList>
    </citation>
    <scope>NUCLEOTIDE SEQUENCE</scope>
</reference>